<organism evidence="1 2">
    <name type="scientific">Romanomermis culicivorax</name>
    <name type="common">Nematode worm</name>
    <dbReference type="NCBI Taxonomy" id="13658"/>
    <lineage>
        <taxon>Eukaryota</taxon>
        <taxon>Metazoa</taxon>
        <taxon>Ecdysozoa</taxon>
        <taxon>Nematoda</taxon>
        <taxon>Enoplea</taxon>
        <taxon>Dorylaimia</taxon>
        <taxon>Mermithida</taxon>
        <taxon>Mermithoidea</taxon>
        <taxon>Mermithidae</taxon>
        <taxon>Romanomermis</taxon>
    </lineage>
</organism>
<evidence type="ECO:0000313" key="1">
    <source>
        <dbReference type="Proteomes" id="UP000887565"/>
    </source>
</evidence>
<sequence>MNNSLHSIFSNFDEQFSVFKVEIKISDRKIPNIFNKHLLCALNPALTQETQEKQEAQKIVNIGDMQILLAK</sequence>
<accession>A0A915HV52</accession>
<protein>
    <submittedName>
        <fullName evidence="2">Uncharacterized protein</fullName>
    </submittedName>
</protein>
<dbReference type="WBParaSite" id="nRc.2.0.1.t05660-RA">
    <property type="protein sequence ID" value="nRc.2.0.1.t05660-RA"/>
    <property type="gene ID" value="nRc.2.0.1.g05660"/>
</dbReference>
<evidence type="ECO:0000313" key="2">
    <source>
        <dbReference type="WBParaSite" id="nRc.2.0.1.t05660-RA"/>
    </source>
</evidence>
<proteinExistence type="predicted"/>
<dbReference type="AlphaFoldDB" id="A0A915HV52"/>
<keyword evidence="1" id="KW-1185">Reference proteome</keyword>
<reference evidence="2" key="1">
    <citation type="submission" date="2022-11" db="UniProtKB">
        <authorList>
            <consortium name="WormBaseParasite"/>
        </authorList>
    </citation>
    <scope>IDENTIFICATION</scope>
</reference>
<name>A0A915HV52_ROMCU</name>
<dbReference type="Proteomes" id="UP000887565">
    <property type="component" value="Unplaced"/>
</dbReference>